<dbReference type="SUPFAM" id="SSF142433">
    <property type="entry name" value="CinA-like"/>
    <property type="match status" value="1"/>
</dbReference>
<evidence type="ECO:0000259" key="1">
    <source>
        <dbReference type="Pfam" id="PF02464"/>
    </source>
</evidence>
<dbReference type="EMBL" id="JACCBD010000001">
    <property type="protein sequence ID" value="NYD27325.1"/>
    <property type="molecule type" value="Genomic_DNA"/>
</dbReference>
<protein>
    <submittedName>
        <fullName evidence="2">Nicotinamide-nucleotide amidase</fullName>
        <ecNumber evidence="2">3.5.1.42</ecNumber>
    </submittedName>
</protein>
<dbReference type="Proteomes" id="UP000586095">
    <property type="component" value="Unassembled WGS sequence"/>
</dbReference>
<keyword evidence="3" id="KW-1185">Reference proteome</keyword>
<dbReference type="AlphaFoldDB" id="A0A852R7A3"/>
<dbReference type="Gene3D" id="3.90.950.20">
    <property type="entry name" value="CinA-like"/>
    <property type="match status" value="1"/>
</dbReference>
<reference evidence="2 3" key="1">
    <citation type="submission" date="2020-07" db="EMBL/GenBank/DDBJ databases">
        <title>Sequencing the genomes of 1000 actinobacteria strains.</title>
        <authorList>
            <person name="Klenk H.-P."/>
        </authorList>
    </citation>
    <scope>NUCLEOTIDE SEQUENCE [LARGE SCALE GENOMIC DNA]</scope>
    <source>
        <strain evidence="2 3">DSM 17380</strain>
    </source>
</reference>
<evidence type="ECO:0000313" key="3">
    <source>
        <dbReference type="Proteomes" id="UP000586095"/>
    </source>
</evidence>
<sequence>MPETFALAQEVVARATRAGVRIATAESLTGGLLAAALVAVPGASNAFSGGVVAYDTQLKATILGVDETLLRDRGPVDPEVASQMAAGVRTVCAVAAGDGPAARVPAAIGIATTGVAGPAADPQSGQPAGTVWLALSTVAGEQAEQVSAAGETRDEIREATVVAALTLLLDHLRSIG</sequence>
<keyword evidence="2" id="KW-0378">Hydrolase</keyword>
<comment type="caution">
    <text evidence="2">The sequence shown here is derived from an EMBL/GenBank/DDBJ whole genome shotgun (WGS) entry which is preliminary data.</text>
</comment>
<dbReference type="NCBIfam" id="TIGR00199">
    <property type="entry name" value="PncC_domain"/>
    <property type="match status" value="1"/>
</dbReference>
<dbReference type="Pfam" id="PF02464">
    <property type="entry name" value="CinA"/>
    <property type="match status" value="1"/>
</dbReference>
<dbReference type="GO" id="GO:0019159">
    <property type="term" value="F:nicotinamide-nucleotide amidase activity"/>
    <property type="evidence" value="ECO:0007669"/>
    <property type="project" value="UniProtKB-EC"/>
</dbReference>
<proteinExistence type="predicted"/>
<dbReference type="InterPro" id="IPR008136">
    <property type="entry name" value="CinA_C"/>
</dbReference>
<accession>A0A852R7A3</accession>
<dbReference type="EC" id="3.5.1.42" evidence="2"/>
<feature type="domain" description="CinA C-terminal" evidence="1">
    <location>
        <begin position="6"/>
        <end position="171"/>
    </location>
</feature>
<evidence type="ECO:0000313" key="2">
    <source>
        <dbReference type="EMBL" id="NYD27325.1"/>
    </source>
</evidence>
<dbReference type="InterPro" id="IPR036653">
    <property type="entry name" value="CinA-like_C"/>
</dbReference>
<dbReference type="RefSeq" id="WP_185987277.1">
    <property type="nucleotide sequence ID" value="NZ_BAAALZ010000001.1"/>
</dbReference>
<organism evidence="2 3">
    <name type="scientific">Leucobacter aridicollis</name>
    <dbReference type="NCBI Taxonomy" id="283878"/>
    <lineage>
        <taxon>Bacteria</taxon>
        <taxon>Bacillati</taxon>
        <taxon>Actinomycetota</taxon>
        <taxon>Actinomycetes</taxon>
        <taxon>Micrococcales</taxon>
        <taxon>Microbacteriaceae</taxon>
        <taxon>Leucobacter</taxon>
    </lineage>
</organism>
<gene>
    <name evidence="2" type="ORF">BJ960_002128</name>
</gene>
<name>A0A852R7A3_9MICO</name>